<dbReference type="InterPro" id="IPR001457">
    <property type="entry name" value="NADH_UbQ/plastoQ_OxRdtase_su6"/>
</dbReference>
<dbReference type="GO" id="GO:0048038">
    <property type="term" value="F:quinone binding"/>
    <property type="evidence" value="ECO:0007669"/>
    <property type="project" value="UniProtKB-UniRule"/>
</dbReference>
<comment type="function">
    <text evidence="1">NDH-1 shuttles electrons from NADH, via FMN and iron-sulfur (Fe-S) centers, to quinones in the respiratory chain. Couples the redox reaction to proton translocation (for every two electrons transferred, four hydrogen ions are translocated across the cytoplasmic membrane), and thus conserves the redox energy in a proton gradient.</text>
</comment>
<dbReference type="PANTHER" id="PTHR33269:SF19">
    <property type="entry name" value="NADH-QUINONE OXIDOREDUCTASE SUBUNIT J"/>
    <property type="match status" value="1"/>
</dbReference>
<dbReference type="GO" id="GO:0005886">
    <property type="term" value="C:plasma membrane"/>
    <property type="evidence" value="ECO:0007669"/>
    <property type="project" value="UniProtKB-SubCell"/>
</dbReference>
<keyword evidence="1" id="KW-0874">Quinone</keyword>
<protein>
    <recommendedName>
        <fullName evidence="1">NADH-quinone oxidoreductase subunit J</fullName>
        <ecNumber evidence="1">7.1.1.-</ecNumber>
    </recommendedName>
</protein>
<feature type="region of interest" description="Disordered" evidence="2">
    <location>
        <begin position="205"/>
        <end position="258"/>
    </location>
</feature>
<gene>
    <name evidence="3" type="primary">nuoJ</name>
    <name evidence="3" type="ORF">Cba03nite_37690</name>
</gene>
<dbReference type="PANTHER" id="PTHR33269">
    <property type="entry name" value="NADH-UBIQUINONE OXIDOREDUCTASE CHAIN 6"/>
    <property type="match status" value="1"/>
</dbReference>
<organism evidence="3 4">
    <name type="scientific">Catellatospora bangladeshensis</name>
    <dbReference type="NCBI Taxonomy" id="310355"/>
    <lineage>
        <taxon>Bacteria</taxon>
        <taxon>Bacillati</taxon>
        <taxon>Actinomycetota</taxon>
        <taxon>Actinomycetes</taxon>
        <taxon>Micromonosporales</taxon>
        <taxon>Micromonosporaceae</taxon>
        <taxon>Catellatospora</taxon>
    </lineage>
</organism>
<comment type="caution">
    <text evidence="3">The sequence shown here is derived from an EMBL/GenBank/DDBJ whole genome shotgun (WGS) entry which is preliminary data.</text>
</comment>
<feature type="transmembrane region" description="Helical" evidence="1">
    <location>
        <begin position="20"/>
        <end position="39"/>
    </location>
</feature>
<dbReference type="AlphaFoldDB" id="A0A8J3NIG3"/>
<dbReference type="EMBL" id="BONF01000020">
    <property type="protein sequence ID" value="GIF82420.1"/>
    <property type="molecule type" value="Genomic_DNA"/>
</dbReference>
<accession>A0A8J3NIG3</accession>
<keyword evidence="1" id="KW-1003">Cell membrane</keyword>
<keyword evidence="4" id="KW-1185">Reference proteome</keyword>
<proteinExistence type="inferred from homology"/>
<sequence>MTLATTVLAAAGEVTTGEKWVFFLLAPVAVIGALGMVIARNAVHSALWLVLTMLSLGVFYIVQAGPFIGMVQIIVYTGAIMMLFLFVLMLVGRDASDSVIETLRGQKVVAIILGVGLAGLLGTGLYRALQGVAPAGLEGANANGNVQGIASLLFTKYVYIFEVTSALLITAAVGAMILAHRERAEGERVGQAAKMRERFLPGNYPGPKPGPGVFANSTSVATPAKLPDGSPAERSLSPILPTRELTPAEIANKHTEGK</sequence>
<reference evidence="3 4" key="1">
    <citation type="submission" date="2021-01" db="EMBL/GenBank/DDBJ databases">
        <title>Whole genome shotgun sequence of Catellatospora bangladeshensis NBRC 107357.</title>
        <authorList>
            <person name="Komaki H."/>
            <person name="Tamura T."/>
        </authorList>
    </citation>
    <scope>NUCLEOTIDE SEQUENCE [LARGE SCALE GENOMIC DNA]</scope>
    <source>
        <strain evidence="3 4">NBRC 107357</strain>
    </source>
</reference>
<evidence type="ECO:0000256" key="2">
    <source>
        <dbReference type="SAM" id="MobiDB-lite"/>
    </source>
</evidence>
<dbReference type="Gene3D" id="1.20.120.1200">
    <property type="entry name" value="NADH-ubiquinone/plastoquinone oxidoreductase chain 6, subunit NuoJ"/>
    <property type="match status" value="1"/>
</dbReference>
<dbReference type="GO" id="GO:0008137">
    <property type="term" value="F:NADH dehydrogenase (ubiquinone) activity"/>
    <property type="evidence" value="ECO:0007669"/>
    <property type="project" value="UniProtKB-UniRule"/>
</dbReference>
<dbReference type="NCBIfam" id="NF005165">
    <property type="entry name" value="PRK06638.1-5"/>
    <property type="match status" value="1"/>
</dbReference>
<keyword evidence="1" id="KW-0812">Transmembrane</keyword>
<evidence type="ECO:0000256" key="1">
    <source>
        <dbReference type="RuleBase" id="RU004429"/>
    </source>
</evidence>
<keyword evidence="1" id="KW-0520">NAD</keyword>
<feature type="transmembrane region" description="Helical" evidence="1">
    <location>
        <begin position="46"/>
        <end position="62"/>
    </location>
</feature>
<dbReference type="RefSeq" id="WP_203747616.1">
    <property type="nucleotide sequence ID" value="NZ_BONF01000020.1"/>
</dbReference>
<feature type="transmembrane region" description="Helical" evidence="1">
    <location>
        <begin position="108"/>
        <end position="129"/>
    </location>
</feature>
<dbReference type="InterPro" id="IPR042106">
    <property type="entry name" value="Nuo/plastoQ_OxRdtase_6_NuoJ"/>
</dbReference>
<dbReference type="EC" id="7.1.1.-" evidence="1"/>
<name>A0A8J3NIG3_9ACTN</name>
<dbReference type="Proteomes" id="UP000601223">
    <property type="component" value="Unassembled WGS sequence"/>
</dbReference>
<feature type="transmembrane region" description="Helical" evidence="1">
    <location>
        <begin position="68"/>
        <end position="88"/>
    </location>
</feature>
<comment type="similarity">
    <text evidence="1">Belongs to the complex I subunit 6 family.</text>
</comment>
<evidence type="ECO:0000313" key="3">
    <source>
        <dbReference type="EMBL" id="GIF82420.1"/>
    </source>
</evidence>
<keyword evidence="1" id="KW-1133">Transmembrane helix</keyword>
<comment type="catalytic activity">
    <reaction evidence="1">
        <text>a quinone + NADH + 5 H(+)(in) = a quinol + NAD(+) + 4 H(+)(out)</text>
        <dbReference type="Rhea" id="RHEA:57888"/>
        <dbReference type="ChEBI" id="CHEBI:15378"/>
        <dbReference type="ChEBI" id="CHEBI:24646"/>
        <dbReference type="ChEBI" id="CHEBI:57540"/>
        <dbReference type="ChEBI" id="CHEBI:57945"/>
        <dbReference type="ChEBI" id="CHEBI:132124"/>
    </reaction>
</comment>
<feature type="transmembrane region" description="Helical" evidence="1">
    <location>
        <begin position="157"/>
        <end position="179"/>
    </location>
</feature>
<dbReference type="Pfam" id="PF00499">
    <property type="entry name" value="Oxidored_q3"/>
    <property type="match status" value="1"/>
</dbReference>
<keyword evidence="1" id="KW-0472">Membrane</keyword>
<evidence type="ECO:0000313" key="4">
    <source>
        <dbReference type="Proteomes" id="UP000601223"/>
    </source>
</evidence>
<comment type="subcellular location">
    <subcellularLocation>
        <location evidence="1">Cell membrane</location>
        <topology evidence="1">Multi-pass membrane protein</topology>
    </subcellularLocation>
</comment>